<feature type="region of interest" description="Disordered" evidence="1">
    <location>
        <begin position="51"/>
        <end position="140"/>
    </location>
</feature>
<organism evidence="2 3">
    <name type="scientific">Fusarium zealandicum</name>
    <dbReference type="NCBI Taxonomy" id="1053134"/>
    <lineage>
        <taxon>Eukaryota</taxon>
        <taxon>Fungi</taxon>
        <taxon>Dikarya</taxon>
        <taxon>Ascomycota</taxon>
        <taxon>Pezizomycotina</taxon>
        <taxon>Sordariomycetes</taxon>
        <taxon>Hypocreomycetidae</taxon>
        <taxon>Hypocreales</taxon>
        <taxon>Nectriaceae</taxon>
        <taxon>Fusarium</taxon>
        <taxon>Fusarium staphyleae species complex</taxon>
    </lineage>
</organism>
<feature type="region of interest" description="Disordered" evidence="1">
    <location>
        <begin position="322"/>
        <end position="376"/>
    </location>
</feature>
<feature type="region of interest" description="Disordered" evidence="1">
    <location>
        <begin position="1"/>
        <end position="30"/>
    </location>
</feature>
<dbReference type="Proteomes" id="UP000635477">
    <property type="component" value="Unassembled WGS sequence"/>
</dbReference>
<proteinExistence type="predicted"/>
<dbReference type="OrthoDB" id="5339776at2759"/>
<feature type="compositionally biased region" description="Basic residues" evidence="1">
    <location>
        <begin position="226"/>
        <end position="240"/>
    </location>
</feature>
<dbReference type="InterPro" id="IPR025040">
    <property type="entry name" value="DUF3984"/>
</dbReference>
<feature type="compositionally biased region" description="Low complexity" evidence="1">
    <location>
        <begin position="98"/>
        <end position="109"/>
    </location>
</feature>
<sequence length="390" mass="42784">MDVAYNQHADRARRKNRSSSSLHHLSLAPLTAKLPLNDDDLIADAIASHSQSPIHPIPSYIQGKSAPTTPRLLARSPTARTPRSRSHNRTPSAPGGPLAKSKSASHLAATGGRKSLSGRATPSRRNKDDPSGLGFGMRHHNDSDWLLRTGALMSSEARESKGQAWLISRQSSTSLTGMHDPDDEAFQAELARERDIIAAASRHASRRGSTAPADEDASPYASRFPSRAHSRVHSRSHSLARTRSQLVSPLERPLTNDESYFPDQDVQDDLPGPDFVNLDERLEELERDTTQDDEAAVRRLVRRGQSGAGTWFGSVWSLFAVQEDDEDSEEESEDFTTDGGSQLSRARSWSSRHLADMSAAREEQMPPPGTDDGGWRDAAWLLSVASKVMF</sequence>
<evidence type="ECO:0000313" key="3">
    <source>
        <dbReference type="Proteomes" id="UP000635477"/>
    </source>
</evidence>
<dbReference type="EMBL" id="JABEYC010000160">
    <property type="protein sequence ID" value="KAF4981588.1"/>
    <property type="molecule type" value="Genomic_DNA"/>
</dbReference>
<evidence type="ECO:0000313" key="2">
    <source>
        <dbReference type="EMBL" id="KAF4981588.1"/>
    </source>
</evidence>
<feature type="compositionally biased region" description="Acidic residues" evidence="1">
    <location>
        <begin position="322"/>
        <end position="336"/>
    </location>
</feature>
<reference evidence="2" key="2">
    <citation type="submission" date="2020-05" db="EMBL/GenBank/DDBJ databases">
        <authorList>
            <person name="Kim H.-S."/>
            <person name="Proctor R.H."/>
            <person name="Brown D.W."/>
        </authorList>
    </citation>
    <scope>NUCLEOTIDE SEQUENCE</scope>
    <source>
        <strain evidence="2">NRRL 22465</strain>
    </source>
</reference>
<evidence type="ECO:0000256" key="1">
    <source>
        <dbReference type="SAM" id="MobiDB-lite"/>
    </source>
</evidence>
<feature type="compositionally biased region" description="Basic and acidic residues" evidence="1">
    <location>
        <begin position="353"/>
        <end position="364"/>
    </location>
</feature>
<feature type="compositionally biased region" description="Low complexity" evidence="1">
    <location>
        <begin position="51"/>
        <end position="62"/>
    </location>
</feature>
<dbReference type="AlphaFoldDB" id="A0A8H4XN97"/>
<keyword evidence="3" id="KW-1185">Reference proteome</keyword>
<gene>
    <name evidence="2" type="ORF">FZEAL_2654</name>
</gene>
<feature type="region of interest" description="Disordered" evidence="1">
    <location>
        <begin position="201"/>
        <end position="273"/>
    </location>
</feature>
<feature type="compositionally biased region" description="Low complexity" evidence="1">
    <location>
        <begin position="201"/>
        <end position="211"/>
    </location>
</feature>
<reference evidence="2" key="1">
    <citation type="journal article" date="2020" name="BMC Genomics">
        <title>Correction to: Identification and distribution of gene clusters required for synthesis of sphingolipid metabolism inhibitors in diverse species of the filamentous fungus Fusarium.</title>
        <authorList>
            <person name="Kim H.S."/>
            <person name="Lohmar J.M."/>
            <person name="Busman M."/>
            <person name="Brown D.W."/>
            <person name="Naumann T.A."/>
            <person name="Divon H.H."/>
            <person name="Lysoe E."/>
            <person name="Uhlig S."/>
            <person name="Proctor R.H."/>
        </authorList>
    </citation>
    <scope>NUCLEOTIDE SEQUENCE</scope>
    <source>
        <strain evidence="2">NRRL 22465</strain>
    </source>
</reference>
<accession>A0A8H4XN97</accession>
<protein>
    <submittedName>
        <fullName evidence="2">Uncharacterized protein</fullName>
    </submittedName>
</protein>
<feature type="compositionally biased region" description="Low complexity" evidence="1">
    <location>
        <begin position="18"/>
        <end position="27"/>
    </location>
</feature>
<dbReference type="Pfam" id="PF13136">
    <property type="entry name" value="DUF3984"/>
    <property type="match status" value="1"/>
</dbReference>
<feature type="compositionally biased region" description="Polar residues" evidence="1">
    <location>
        <begin position="338"/>
        <end position="351"/>
    </location>
</feature>
<comment type="caution">
    <text evidence="2">The sequence shown here is derived from an EMBL/GenBank/DDBJ whole genome shotgun (WGS) entry which is preliminary data.</text>
</comment>
<name>A0A8H4XN97_9HYPO</name>